<accession>A0AAW1PNX8</accession>
<evidence type="ECO:0000313" key="2">
    <source>
        <dbReference type="Proteomes" id="UP001465755"/>
    </source>
</evidence>
<dbReference type="AlphaFoldDB" id="A0AAW1PNX8"/>
<protein>
    <submittedName>
        <fullName evidence="1">Uncharacterized protein</fullName>
    </submittedName>
</protein>
<keyword evidence="2" id="KW-1185">Reference proteome</keyword>
<dbReference type="Proteomes" id="UP001465755">
    <property type="component" value="Unassembled WGS sequence"/>
</dbReference>
<proteinExistence type="predicted"/>
<comment type="caution">
    <text evidence="1">The sequence shown here is derived from an EMBL/GenBank/DDBJ whole genome shotgun (WGS) entry which is preliminary data.</text>
</comment>
<organism evidence="1 2">
    <name type="scientific">Symbiochloris irregularis</name>
    <dbReference type="NCBI Taxonomy" id="706552"/>
    <lineage>
        <taxon>Eukaryota</taxon>
        <taxon>Viridiplantae</taxon>
        <taxon>Chlorophyta</taxon>
        <taxon>core chlorophytes</taxon>
        <taxon>Trebouxiophyceae</taxon>
        <taxon>Trebouxiales</taxon>
        <taxon>Trebouxiaceae</taxon>
        <taxon>Symbiochloris</taxon>
    </lineage>
</organism>
<evidence type="ECO:0000313" key="1">
    <source>
        <dbReference type="EMBL" id="KAK9809783.1"/>
    </source>
</evidence>
<reference evidence="1 2" key="1">
    <citation type="journal article" date="2024" name="Nat. Commun.">
        <title>Phylogenomics reveals the evolutionary origins of lichenization in chlorophyte algae.</title>
        <authorList>
            <person name="Puginier C."/>
            <person name="Libourel C."/>
            <person name="Otte J."/>
            <person name="Skaloud P."/>
            <person name="Haon M."/>
            <person name="Grisel S."/>
            <person name="Petersen M."/>
            <person name="Berrin J.G."/>
            <person name="Delaux P.M."/>
            <person name="Dal Grande F."/>
            <person name="Keller J."/>
        </authorList>
    </citation>
    <scope>NUCLEOTIDE SEQUENCE [LARGE SCALE GENOMIC DNA]</scope>
    <source>
        <strain evidence="1 2">SAG 2036</strain>
    </source>
</reference>
<name>A0AAW1PNX8_9CHLO</name>
<gene>
    <name evidence="1" type="ORF">WJX73_006463</name>
</gene>
<sequence length="158" mass="17584">MPEKERSQLMSATKIHKVVGELRAVPFKAPAPIQAPPKRFQGETTSHFYQKQLAQIGDGTAKALVPYRPWAPRNRPASAIVNITGRRHKIPACIGHERYRGQSHVSLQDSDPLSKRPWKTTSQVFSSTAQARDVVGMMNAGICSDVALRVHKHQGVYH</sequence>
<dbReference type="EMBL" id="JALJOQ010000016">
    <property type="protein sequence ID" value="KAK9809783.1"/>
    <property type="molecule type" value="Genomic_DNA"/>
</dbReference>